<keyword evidence="3" id="KW-0808">Transferase</keyword>
<accession>A0ABW5F2U4</accession>
<evidence type="ECO:0000256" key="2">
    <source>
        <dbReference type="ARBA" id="ARBA00012438"/>
    </source>
</evidence>
<dbReference type="Proteomes" id="UP001597287">
    <property type="component" value="Unassembled WGS sequence"/>
</dbReference>
<dbReference type="Gene3D" id="3.30.565.10">
    <property type="entry name" value="Histidine kinase-like ATPase, C-terminal domain"/>
    <property type="match status" value="1"/>
</dbReference>
<proteinExistence type="predicted"/>
<feature type="domain" description="Histidine kinase" evidence="6">
    <location>
        <begin position="1"/>
        <end position="124"/>
    </location>
</feature>
<evidence type="ECO:0000256" key="3">
    <source>
        <dbReference type="ARBA" id="ARBA00022679"/>
    </source>
</evidence>
<keyword evidence="5" id="KW-0902">Two-component regulatory system</keyword>
<dbReference type="EC" id="2.7.13.3" evidence="2"/>
<dbReference type="InterPro" id="IPR003594">
    <property type="entry name" value="HATPase_dom"/>
</dbReference>
<protein>
    <recommendedName>
        <fullName evidence="2">histidine kinase</fullName>
        <ecNumber evidence="2">2.7.13.3</ecNumber>
    </recommendedName>
</protein>
<dbReference type="GO" id="GO:0016301">
    <property type="term" value="F:kinase activity"/>
    <property type="evidence" value="ECO:0007669"/>
    <property type="project" value="UniProtKB-KW"/>
</dbReference>
<name>A0ABW5F2U4_9BURK</name>
<comment type="catalytic activity">
    <reaction evidence="1">
        <text>ATP + protein L-histidine = ADP + protein N-phospho-L-histidine.</text>
        <dbReference type="EC" id="2.7.13.3"/>
    </reaction>
</comment>
<evidence type="ECO:0000256" key="4">
    <source>
        <dbReference type="ARBA" id="ARBA00022777"/>
    </source>
</evidence>
<dbReference type="RefSeq" id="WP_386849681.1">
    <property type="nucleotide sequence ID" value="NZ_JBHUIG010000055.1"/>
</dbReference>
<dbReference type="InterPro" id="IPR005467">
    <property type="entry name" value="His_kinase_dom"/>
</dbReference>
<dbReference type="SUPFAM" id="SSF55874">
    <property type="entry name" value="ATPase domain of HSP90 chaperone/DNA topoisomerase II/histidine kinase"/>
    <property type="match status" value="1"/>
</dbReference>
<dbReference type="InterPro" id="IPR004358">
    <property type="entry name" value="Sig_transdc_His_kin-like_C"/>
</dbReference>
<dbReference type="InterPro" id="IPR050736">
    <property type="entry name" value="Sensor_HK_Regulatory"/>
</dbReference>
<dbReference type="PANTHER" id="PTHR43711:SF1">
    <property type="entry name" value="HISTIDINE KINASE 1"/>
    <property type="match status" value="1"/>
</dbReference>
<gene>
    <name evidence="7" type="ORF">ACFSPV_32805</name>
</gene>
<comment type="caution">
    <text evidence="7">The sequence shown here is derived from an EMBL/GenBank/DDBJ whole genome shotgun (WGS) entry which is preliminary data.</text>
</comment>
<feature type="non-terminal residue" evidence="7">
    <location>
        <position position="1"/>
    </location>
</feature>
<evidence type="ECO:0000256" key="1">
    <source>
        <dbReference type="ARBA" id="ARBA00000085"/>
    </source>
</evidence>
<dbReference type="PROSITE" id="PS50109">
    <property type="entry name" value="HIS_KIN"/>
    <property type="match status" value="1"/>
</dbReference>
<evidence type="ECO:0000256" key="5">
    <source>
        <dbReference type="ARBA" id="ARBA00023012"/>
    </source>
</evidence>
<reference evidence="8" key="1">
    <citation type="journal article" date="2019" name="Int. J. Syst. Evol. Microbiol.">
        <title>The Global Catalogue of Microorganisms (GCM) 10K type strain sequencing project: providing services to taxonomists for standard genome sequencing and annotation.</title>
        <authorList>
            <consortium name="The Broad Institute Genomics Platform"/>
            <consortium name="The Broad Institute Genome Sequencing Center for Infectious Disease"/>
            <person name="Wu L."/>
            <person name="Ma J."/>
        </authorList>
    </citation>
    <scope>NUCLEOTIDE SEQUENCE [LARGE SCALE GENOMIC DNA]</scope>
    <source>
        <strain evidence="8">CCUG 62793</strain>
    </source>
</reference>
<dbReference type="EMBL" id="JBHUIG010000055">
    <property type="protein sequence ID" value="MFD2323474.1"/>
    <property type="molecule type" value="Genomic_DNA"/>
</dbReference>
<dbReference type="Pfam" id="PF02518">
    <property type="entry name" value="HATPase_c"/>
    <property type="match status" value="1"/>
</dbReference>
<evidence type="ECO:0000313" key="7">
    <source>
        <dbReference type="EMBL" id="MFD2323474.1"/>
    </source>
</evidence>
<evidence type="ECO:0000259" key="6">
    <source>
        <dbReference type="PROSITE" id="PS50109"/>
    </source>
</evidence>
<evidence type="ECO:0000313" key="8">
    <source>
        <dbReference type="Proteomes" id="UP001597287"/>
    </source>
</evidence>
<dbReference type="SMART" id="SM00387">
    <property type="entry name" value="HATPase_c"/>
    <property type="match status" value="1"/>
</dbReference>
<organism evidence="7 8">
    <name type="scientific">Delftia deserti</name>
    <dbReference type="NCBI Taxonomy" id="1651218"/>
    <lineage>
        <taxon>Bacteria</taxon>
        <taxon>Pseudomonadati</taxon>
        <taxon>Pseudomonadota</taxon>
        <taxon>Betaproteobacteria</taxon>
        <taxon>Burkholderiales</taxon>
        <taxon>Comamonadaceae</taxon>
        <taxon>Delftia</taxon>
    </lineage>
</organism>
<dbReference type="PANTHER" id="PTHR43711">
    <property type="entry name" value="TWO-COMPONENT HISTIDINE KINASE"/>
    <property type="match status" value="1"/>
</dbReference>
<keyword evidence="4 7" id="KW-0418">Kinase</keyword>
<keyword evidence="8" id="KW-1185">Reference proteome</keyword>
<sequence length="135" mass="14196">LELDEAPLIAKADPVRFQQVVRNVLANAIKFSPIGGRIDVQGRIDGQGDICIAVSDQGPGIPPQELDKIFQPFVQSSKTKNGSGGTGLGLAICRKIIDAMDGTIAASNRSEGGSVFRITLPCRSGAPETRPAELL</sequence>
<dbReference type="PRINTS" id="PR00344">
    <property type="entry name" value="BCTRLSENSOR"/>
</dbReference>
<dbReference type="InterPro" id="IPR036890">
    <property type="entry name" value="HATPase_C_sf"/>
</dbReference>